<dbReference type="HOGENOM" id="CLU_630219_0_0_1"/>
<gene>
    <name evidence="2" type="ORF">GQ26_0033280</name>
</gene>
<reference evidence="2" key="1">
    <citation type="journal article" date="2014" name="PLoS Genet.">
        <title>Signature Gene Expression Reveals Novel Clues to the Molecular Mechanisms of Dimorphic Transition in Penicillium marneffei.</title>
        <authorList>
            <person name="Yang E."/>
            <person name="Wang G."/>
            <person name="Cai J."/>
            <person name="Woo P.C."/>
            <person name="Lau S.K."/>
            <person name="Yuen K.-Y."/>
            <person name="Chow W.-N."/>
            <person name="Lin X."/>
        </authorList>
    </citation>
    <scope>NUCLEOTIDE SEQUENCE [LARGE SCALE GENOMIC DNA]</scope>
    <source>
        <strain evidence="2">PM1</strain>
    </source>
</reference>
<feature type="region of interest" description="Disordered" evidence="1">
    <location>
        <begin position="115"/>
        <end position="191"/>
    </location>
</feature>
<dbReference type="EMBL" id="JPOX01000003">
    <property type="protein sequence ID" value="KFX52472.1"/>
    <property type="molecule type" value="Genomic_DNA"/>
</dbReference>
<feature type="compositionally biased region" description="Polar residues" evidence="1">
    <location>
        <begin position="155"/>
        <end position="169"/>
    </location>
</feature>
<comment type="caution">
    <text evidence="2">The sequence shown here is derived from an EMBL/GenBank/DDBJ whole genome shotgun (WGS) entry which is preliminary data.</text>
</comment>
<dbReference type="AlphaFoldDB" id="A0A093VIT8"/>
<evidence type="ECO:0000256" key="1">
    <source>
        <dbReference type="SAM" id="MobiDB-lite"/>
    </source>
</evidence>
<accession>A0A093VIT8</accession>
<dbReference type="eggNOG" id="ENOG502SVYW">
    <property type="taxonomic scope" value="Eukaryota"/>
</dbReference>
<sequence length="435" mass="47501">MSKYSITELMALQGTASIDIGQFTIYALENNLLRRQNTGSATEREPTLSGSRRADRSTATSDDSFQKLVSRPQSEIHDKDSNNSSGFVNFLKRHTSPKHQRVTPGGKVVHIDTKAPAPAFKPPTLKKSDDCPPKTGKNMTKPVISQKINAEKKATQNSGESSNSNSVRFDTSGEHEKPTRAAAGGVRIGTGSEENNPQVGGFYPTWQSLQQLQVPLLASDIYRQQPLPLTPGFGSVFQIMQPGQDALSMAGYFNYPSLLLPDPGAWYQAAPQSYINQGSIIQNLSQPQTAPLLATLLPTVGNPGAILPTFSLPDPHGTVPTTYAVLGPNNLTSQLTPQVTPYAGTLPTYVVDQGTQRSLQDAMKEYQSLSTQLANLDRYMAIHVFEMDAETKQSLVEQRRNLVKDLDMARRYKEHLESTLKIPSTIAETTGAPLF</sequence>
<feature type="compositionally biased region" description="Low complexity" evidence="1">
    <location>
        <begin position="115"/>
        <end position="125"/>
    </location>
</feature>
<evidence type="ECO:0000313" key="2">
    <source>
        <dbReference type="EMBL" id="KFX52472.1"/>
    </source>
</evidence>
<name>A0A093VIT8_TALMA</name>
<protein>
    <submittedName>
        <fullName evidence="2">Uncharacterized protein</fullName>
    </submittedName>
</protein>
<organism evidence="2">
    <name type="scientific">Talaromyces marneffei PM1</name>
    <dbReference type="NCBI Taxonomy" id="1077442"/>
    <lineage>
        <taxon>Eukaryota</taxon>
        <taxon>Fungi</taxon>
        <taxon>Dikarya</taxon>
        <taxon>Ascomycota</taxon>
        <taxon>Pezizomycotina</taxon>
        <taxon>Eurotiomycetes</taxon>
        <taxon>Eurotiomycetidae</taxon>
        <taxon>Eurotiales</taxon>
        <taxon>Trichocomaceae</taxon>
        <taxon>Talaromyces</taxon>
        <taxon>Talaromyces sect. Talaromyces</taxon>
    </lineage>
</organism>
<feature type="compositionally biased region" description="Basic and acidic residues" evidence="1">
    <location>
        <begin position="42"/>
        <end position="56"/>
    </location>
</feature>
<proteinExistence type="predicted"/>
<feature type="region of interest" description="Disordered" evidence="1">
    <location>
        <begin position="37"/>
        <end position="87"/>
    </location>
</feature>